<evidence type="ECO:0000256" key="1">
    <source>
        <dbReference type="SAM" id="MobiDB-lite"/>
    </source>
</evidence>
<keyword evidence="4" id="KW-1185">Reference proteome</keyword>
<name>Q0RDI3_FRAAA</name>
<feature type="compositionally biased region" description="Low complexity" evidence="1">
    <location>
        <begin position="67"/>
        <end position="85"/>
    </location>
</feature>
<feature type="region of interest" description="Disordered" evidence="1">
    <location>
        <begin position="60"/>
        <end position="96"/>
    </location>
</feature>
<gene>
    <name evidence="3" type="ordered locus">FRAAL5854</name>
</gene>
<dbReference type="STRING" id="326424.FRAAL5854"/>
<proteinExistence type="predicted"/>
<accession>Q0RDI3</accession>
<keyword evidence="2" id="KW-1133">Transmembrane helix</keyword>
<keyword evidence="2" id="KW-0472">Membrane</keyword>
<evidence type="ECO:0000313" key="4">
    <source>
        <dbReference type="Proteomes" id="UP000000657"/>
    </source>
</evidence>
<feature type="transmembrane region" description="Helical" evidence="2">
    <location>
        <begin position="35"/>
        <end position="54"/>
    </location>
</feature>
<keyword evidence="2" id="KW-0812">Transmembrane</keyword>
<dbReference type="HOGENOM" id="CLU_184389_0_0_11"/>
<dbReference type="AlphaFoldDB" id="Q0RDI3"/>
<feature type="transmembrane region" description="Helical" evidence="2">
    <location>
        <begin position="12"/>
        <end position="29"/>
    </location>
</feature>
<dbReference type="KEGG" id="fal:FRAAL5854"/>
<reference evidence="3 4" key="1">
    <citation type="journal article" date="2007" name="Genome Res.">
        <title>Genome characteristics of facultatively symbiotic Frankia sp. strains reflect host range and host plant biogeography.</title>
        <authorList>
            <person name="Normand P."/>
            <person name="Lapierre P."/>
            <person name="Tisa L.S."/>
            <person name="Gogarten J.P."/>
            <person name="Alloisio N."/>
            <person name="Bagnarol E."/>
            <person name="Bassi C.A."/>
            <person name="Berry A.M."/>
            <person name="Bickhart D.M."/>
            <person name="Choisne N."/>
            <person name="Couloux A."/>
            <person name="Cournoyer B."/>
            <person name="Cruveiller S."/>
            <person name="Daubin V."/>
            <person name="Demange N."/>
            <person name="Francino M.P."/>
            <person name="Goltsman E."/>
            <person name="Huang Y."/>
            <person name="Kopp O.R."/>
            <person name="Labarre L."/>
            <person name="Lapidus A."/>
            <person name="Lavire C."/>
            <person name="Marechal J."/>
            <person name="Martinez M."/>
            <person name="Mastronunzio J.E."/>
            <person name="Mullin B.C."/>
            <person name="Niemann J."/>
            <person name="Pujic P."/>
            <person name="Rawnsley T."/>
            <person name="Rouy Z."/>
            <person name="Schenowitz C."/>
            <person name="Sellstedt A."/>
            <person name="Tavares F."/>
            <person name="Tomkins J.P."/>
            <person name="Vallenet D."/>
            <person name="Valverde C."/>
            <person name="Wall L.G."/>
            <person name="Wang Y."/>
            <person name="Medigue C."/>
            <person name="Benson D.R."/>
        </authorList>
    </citation>
    <scope>NUCLEOTIDE SEQUENCE [LARGE SCALE GENOMIC DNA]</scope>
    <source>
        <strain evidence="4">DSM 45986 / CECT 9034 / ACN14a</strain>
    </source>
</reference>
<evidence type="ECO:0000313" key="3">
    <source>
        <dbReference type="EMBL" id="CAJ64486.1"/>
    </source>
</evidence>
<dbReference type="Proteomes" id="UP000000657">
    <property type="component" value="Chromosome"/>
</dbReference>
<sequence>MSLRSGRQDRLLVVVVWLLTVVVLGLGIATVNPILLVWGVLGLPAAVFLSYVHLRDTRPPAGPAGPAGPIGAEPASAEPTSAEPGSGAGSGEDPLS</sequence>
<organism evidence="3 4">
    <name type="scientific">Frankia alni (strain DSM 45986 / CECT 9034 / ACN14a)</name>
    <dbReference type="NCBI Taxonomy" id="326424"/>
    <lineage>
        <taxon>Bacteria</taxon>
        <taxon>Bacillati</taxon>
        <taxon>Actinomycetota</taxon>
        <taxon>Actinomycetes</taxon>
        <taxon>Frankiales</taxon>
        <taxon>Frankiaceae</taxon>
        <taxon>Frankia</taxon>
    </lineage>
</organism>
<evidence type="ECO:0000256" key="2">
    <source>
        <dbReference type="SAM" id="Phobius"/>
    </source>
</evidence>
<protein>
    <submittedName>
        <fullName evidence="3">Uncharacterized protein</fullName>
    </submittedName>
</protein>
<dbReference type="EMBL" id="CT573213">
    <property type="protein sequence ID" value="CAJ64486.1"/>
    <property type="molecule type" value="Genomic_DNA"/>
</dbReference>